<protein>
    <submittedName>
        <fullName evidence="1">Uncharacterized protein</fullName>
    </submittedName>
</protein>
<organism evidence="1 2">
    <name type="scientific">Rhodococcus baikonurensis</name>
    <dbReference type="NCBI Taxonomy" id="172041"/>
    <lineage>
        <taxon>Bacteria</taxon>
        <taxon>Bacillati</taxon>
        <taxon>Actinomycetota</taxon>
        <taxon>Actinomycetes</taxon>
        <taxon>Mycobacteriales</taxon>
        <taxon>Nocardiaceae</taxon>
        <taxon>Rhodococcus</taxon>
        <taxon>Rhodococcus erythropolis group</taxon>
    </lineage>
</organism>
<proteinExistence type="predicted"/>
<comment type="caution">
    <text evidence="1">The sequence shown here is derived from an EMBL/GenBank/DDBJ whole genome shotgun (WGS) entry which is preliminary data.</text>
</comment>
<sequence length="181" mass="18856">MSRSTSIRTATVAAALAAFTAFGGFVVVPVVHATPVVAPQQGPAGAVVKYLQKVNWQKEFKDATKGVVVQVVLDKVIEILVPKGGSNSIPVVQASSINSPETLINRSSNPAGVSPRVSYVKSNDARGLFYSTLKSGGIRKSENSYKVGVQTVKFSPGTSSTPPSITISNSAVTNKIVVLAN</sequence>
<name>A0ABV5XSQ2_9NOCA</name>
<reference evidence="1 2" key="1">
    <citation type="submission" date="2024-09" db="EMBL/GenBank/DDBJ databases">
        <authorList>
            <person name="Sun Q."/>
            <person name="Mori K."/>
        </authorList>
    </citation>
    <scope>NUCLEOTIDE SEQUENCE [LARGE SCALE GENOMIC DNA]</scope>
    <source>
        <strain evidence="1 2">JCM 11411</strain>
    </source>
</reference>
<evidence type="ECO:0000313" key="1">
    <source>
        <dbReference type="EMBL" id="MFB9784637.1"/>
    </source>
</evidence>
<evidence type="ECO:0000313" key="2">
    <source>
        <dbReference type="Proteomes" id="UP001589587"/>
    </source>
</evidence>
<keyword evidence="2" id="KW-1185">Reference proteome</keyword>
<accession>A0ABV5XSQ2</accession>
<dbReference type="RefSeq" id="WP_003944234.1">
    <property type="nucleotide sequence ID" value="NZ_JBEUOO010000068.1"/>
</dbReference>
<dbReference type="Proteomes" id="UP001589587">
    <property type="component" value="Unassembled WGS sequence"/>
</dbReference>
<gene>
    <name evidence="1" type="ORF">ACFFQ6_33580</name>
</gene>
<dbReference type="EMBL" id="JBHMAS010000090">
    <property type="protein sequence ID" value="MFB9784637.1"/>
    <property type="molecule type" value="Genomic_DNA"/>
</dbReference>
<dbReference type="GeneID" id="93806785"/>